<dbReference type="EMBL" id="KL368536">
    <property type="protein sequence ID" value="KFD59211.1"/>
    <property type="molecule type" value="Genomic_DNA"/>
</dbReference>
<dbReference type="Proteomes" id="UP000030764">
    <property type="component" value="Unassembled WGS sequence"/>
</dbReference>
<reference evidence="2 3" key="1">
    <citation type="journal article" date="2014" name="Nat. Genet.">
        <title>Genome and transcriptome of the porcine whipworm Trichuris suis.</title>
        <authorList>
            <person name="Jex A.R."/>
            <person name="Nejsum P."/>
            <person name="Schwarz E.M."/>
            <person name="Hu L."/>
            <person name="Young N.D."/>
            <person name="Hall R.S."/>
            <person name="Korhonen P.K."/>
            <person name="Liao S."/>
            <person name="Thamsborg S."/>
            <person name="Xia J."/>
            <person name="Xu P."/>
            <person name="Wang S."/>
            <person name="Scheerlinck J.P."/>
            <person name="Hofmann A."/>
            <person name="Sternberg P.W."/>
            <person name="Wang J."/>
            <person name="Gasser R.B."/>
        </authorList>
    </citation>
    <scope>NUCLEOTIDE SEQUENCE [LARGE SCALE GENOMIC DNA]</scope>
    <source>
        <strain evidence="2">DCEP-RM93F</strain>
        <strain evidence="1">DCEP-RM93M</strain>
    </source>
</reference>
<gene>
    <name evidence="1" type="ORF">M513_13825</name>
    <name evidence="2" type="ORF">M514_13825</name>
</gene>
<accession>A0A085MPR5</accession>
<dbReference type="Proteomes" id="UP000030758">
    <property type="component" value="Unassembled WGS sequence"/>
</dbReference>
<evidence type="ECO:0000313" key="2">
    <source>
        <dbReference type="EMBL" id="KFD59211.1"/>
    </source>
</evidence>
<evidence type="ECO:0000313" key="3">
    <source>
        <dbReference type="Proteomes" id="UP000030764"/>
    </source>
</evidence>
<dbReference type="AlphaFoldDB" id="A0A085MPR5"/>
<sequence length="99" mass="11809">MTELRRGFHSYDDVFQVQCCPEEVQDDVSLSIRRHHRFLQGFCPAYPLLWQLTRWYSLHRQDHYHCYQHDRRARVAEQCLCVHCVSSKGGPYGLGRKEA</sequence>
<dbReference type="EMBL" id="KL363573">
    <property type="protein sequence ID" value="KFD45301.1"/>
    <property type="molecule type" value="Genomic_DNA"/>
</dbReference>
<keyword evidence="3" id="KW-1185">Reference proteome</keyword>
<proteinExistence type="predicted"/>
<evidence type="ECO:0000313" key="1">
    <source>
        <dbReference type="EMBL" id="KFD45301.1"/>
    </source>
</evidence>
<organism evidence="2">
    <name type="scientific">Trichuris suis</name>
    <name type="common">pig whipworm</name>
    <dbReference type="NCBI Taxonomy" id="68888"/>
    <lineage>
        <taxon>Eukaryota</taxon>
        <taxon>Metazoa</taxon>
        <taxon>Ecdysozoa</taxon>
        <taxon>Nematoda</taxon>
        <taxon>Enoplea</taxon>
        <taxon>Dorylaimia</taxon>
        <taxon>Trichinellida</taxon>
        <taxon>Trichuridae</taxon>
        <taxon>Trichuris</taxon>
    </lineage>
</organism>
<name>A0A085MPR5_9BILA</name>
<protein>
    <submittedName>
        <fullName evidence="2">Uncharacterized protein</fullName>
    </submittedName>
</protein>